<comment type="caution">
    <text evidence="2">The sequence shown here is derived from an EMBL/GenBank/DDBJ whole genome shotgun (WGS) entry which is preliminary data.</text>
</comment>
<dbReference type="AlphaFoldDB" id="A0A5N5FL63"/>
<dbReference type="PANTHER" id="PTHR31425">
    <property type="entry name" value="PHOSPHORIBOSYLANTHRANILATE TRANSFERASE ISOFORM 1"/>
    <property type="match status" value="1"/>
</dbReference>
<gene>
    <name evidence="2" type="ORF">D8674_003035</name>
</gene>
<dbReference type="OrthoDB" id="67700at2759"/>
<evidence type="ECO:0000256" key="1">
    <source>
        <dbReference type="SAM" id="Phobius"/>
    </source>
</evidence>
<keyword evidence="1" id="KW-0812">Transmembrane</keyword>
<dbReference type="Proteomes" id="UP000327157">
    <property type="component" value="Chromosome 10"/>
</dbReference>
<protein>
    <submittedName>
        <fullName evidence="2">Uncharacterized protein</fullName>
    </submittedName>
</protein>
<dbReference type="InterPro" id="IPR047259">
    <property type="entry name" value="QUIRKY-like"/>
</dbReference>
<evidence type="ECO:0000313" key="2">
    <source>
        <dbReference type="EMBL" id="KAB2602030.1"/>
    </source>
</evidence>
<name>A0A5N5FL63_9ROSA</name>
<sequence length="139" mass="16042">MNVVATRLSWAEPPLGREVVEYMLDHDSDMWSMSWSKANLFRLMNVVSGLVAMGRWVKLIRSWNRQVFSALVVALFLLLVAYPDLFIPMNLLYMALVGLGDIGLDRVNHPLAFPMLKVSMLMNWMWNSIRSQQAGARRW</sequence>
<reference evidence="2 3" key="1">
    <citation type="submission" date="2019-09" db="EMBL/GenBank/DDBJ databases">
        <authorList>
            <person name="Ou C."/>
        </authorList>
    </citation>
    <scope>NUCLEOTIDE SEQUENCE [LARGE SCALE GENOMIC DNA]</scope>
    <source>
        <strain evidence="2">S2</strain>
        <tissue evidence="2">Leaf</tissue>
    </source>
</reference>
<feature type="transmembrane region" description="Helical" evidence="1">
    <location>
        <begin position="69"/>
        <end position="91"/>
    </location>
</feature>
<reference evidence="3" key="2">
    <citation type="submission" date="2019-10" db="EMBL/GenBank/DDBJ databases">
        <title>A de novo genome assembly of a pear dwarfing rootstock.</title>
        <authorList>
            <person name="Wang F."/>
            <person name="Wang J."/>
            <person name="Li S."/>
            <person name="Zhang Y."/>
            <person name="Fang M."/>
            <person name="Ma L."/>
            <person name="Zhao Y."/>
            <person name="Jiang S."/>
        </authorList>
    </citation>
    <scope>NUCLEOTIDE SEQUENCE [LARGE SCALE GENOMIC DNA]</scope>
</reference>
<keyword evidence="3" id="KW-1185">Reference proteome</keyword>
<keyword evidence="1" id="KW-0472">Membrane</keyword>
<organism evidence="2 3">
    <name type="scientific">Pyrus ussuriensis x Pyrus communis</name>
    <dbReference type="NCBI Taxonomy" id="2448454"/>
    <lineage>
        <taxon>Eukaryota</taxon>
        <taxon>Viridiplantae</taxon>
        <taxon>Streptophyta</taxon>
        <taxon>Embryophyta</taxon>
        <taxon>Tracheophyta</taxon>
        <taxon>Spermatophyta</taxon>
        <taxon>Magnoliopsida</taxon>
        <taxon>eudicotyledons</taxon>
        <taxon>Gunneridae</taxon>
        <taxon>Pentapetalae</taxon>
        <taxon>rosids</taxon>
        <taxon>fabids</taxon>
        <taxon>Rosales</taxon>
        <taxon>Rosaceae</taxon>
        <taxon>Amygdaloideae</taxon>
        <taxon>Maleae</taxon>
        <taxon>Pyrus</taxon>
    </lineage>
</organism>
<keyword evidence="1" id="KW-1133">Transmembrane helix</keyword>
<reference evidence="2 3" key="3">
    <citation type="submission" date="2019-11" db="EMBL/GenBank/DDBJ databases">
        <title>A de novo genome assembly of a pear dwarfing rootstock.</title>
        <authorList>
            <person name="Wang F."/>
            <person name="Wang J."/>
            <person name="Li S."/>
            <person name="Zhang Y."/>
            <person name="Fang M."/>
            <person name="Ma L."/>
            <person name="Zhao Y."/>
            <person name="Jiang S."/>
        </authorList>
    </citation>
    <scope>NUCLEOTIDE SEQUENCE [LARGE SCALE GENOMIC DNA]</scope>
    <source>
        <strain evidence="2">S2</strain>
        <tissue evidence="2">Leaf</tissue>
    </source>
</reference>
<accession>A0A5N5FL63</accession>
<evidence type="ECO:0000313" key="3">
    <source>
        <dbReference type="Proteomes" id="UP000327157"/>
    </source>
</evidence>
<dbReference type="PANTHER" id="PTHR31425:SF48">
    <property type="entry name" value="MULTIPLE C2 DOMAIN AND TRANSMEMBRANE REGION PROTEIN 10"/>
    <property type="match status" value="1"/>
</dbReference>
<proteinExistence type="predicted"/>
<dbReference type="EMBL" id="SMOL01000695">
    <property type="protein sequence ID" value="KAB2602030.1"/>
    <property type="molecule type" value="Genomic_DNA"/>
</dbReference>